<keyword evidence="6 8" id="KW-1133">Transmembrane helix</keyword>
<dbReference type="GO" id="GO:0005886">
    <property type="term" value="C:plasma membrane"/>
    <property type="evidence" value="ECO:0007669"/>
    <property type="project" value="UniProtKB-SubCell"/>
</dbReference>
<evidence type="ECO:0000256" key="4">
    <source>
        <dbReference type="ARBA" id="ARBA00022679"/>
    </source>
</evidence>
<keyword evidence="2" id="KW-1003">Cell membrane</keyword>
<keyword evidence="3" id="KW-0328">Glycosyltransferase</keyword>
<comment type="caution">
    <text evidence="9">The sequence shown here is derived from an EMBL/GenBank/DDBJ whole genome shotgun (WGS) entry which is preliminary data.</text>
</comment>
<evidence type="ECO:0000256" key="2">
    <source>
        <dbReference type="ARBA" id="ARBA00022475"/>
    </source>
</evidence>
<evidence type="ECO:0000256" key="5">
    <source>
        <dbReference type="ARBA" id="ARBA00022692"/>
    </source>
</evidence>
<accession>A0AAE2W720</accession>
<comment type="subcellular location">
    <subcellularLocation>
        <location evidence="1">Cell membrane</location>
        <topology evidence="1">Multi-pass membrane protein</topology>
    </subcellularLocation>
</comment>
<evidence type="ECO:0000256" key="3">
    <source>
        <dbReference type="ARBA" id="ARBA00022676"/>
    </source>
</evidence>
<dbReference type="GO" id="GO:0009103">
    <property type="term" value="P:lipopolysaccharide biosynthetic process"/>
    <property type="evidence" value="ECO:0007669"/>
    <property type="project" value="UniProtKB-ARBA"/>
</dbReference>
<dbReference type="Proteomes" id="UP000706122">
    <property type="component" value="Unassembled WGS sequence"/>
</dbReference>
<dbReference type="InterPro" id="IPR050297">
    <property type="entry name" value="LipidA_mod_glycosyltrf_83"/>
</dbReference>
<sequence>MTTDVVGARRSARVAPVVPRAGGAAMLFSVCLLGYGLLGYLLTAQFNLIDGDGPSRVANAGYTILSRNPHLGAMGFVWNPLPSLVELPLLGFSHWWPELKTLGLAAVIQSALFMAGAAVGVRRIAFDRDVPRLGRWAAVAAFAANPMIVQYGAVGLSEAALIFCVVWSVRYLLLWVQSGAATSLAWSGLALGFGYLARYEALPAVAGGAAFVLLLAAYRACDPSRLGRVSTWRKALPSGIQAAVLFCFPAMGAFLLWTISSWLLTGDALPQFTSQYGNGTQMATAESAGADLLEGKATIDSIAARVFGMEPLLPVVVVAAGWYAFRRRRVDIFAPLAVCGGVLAFQAAAQYTGMTFGWFRFYILVVPMTVIAAMTLWEPLRSRETGGSMRACASSVAASALMVATLVSSIPVTWHSMLNPAIGDQGPQQGLRSMVWPDRYPPQENSLFQAFQDDRNIARWLDNQNLPPSSVLSDTFQSWGIWLASGRPRQFVITSDFDFARALNAPHEFGIRFILVSDPVADGAADAVNRRYPTLWSDGAGLGELQLTVTGPGGQPRWKIYRLDG</sequence>
<evidence type="ECO:0000256" key="1">
    <source>
        <dbReference type="ARBA" id="ARBA00004651"/>
    </source>
</evidence>
<dbReference type="AlphaFoldDB" id="A0AAE2W720"/>
<evidence type="ECO:0000256" key="6">
    <source>
        <dbReference type="ARBA" id="ARBA00022989"/>
    </source>
</evidence>
<evidence type="ECO:0000313" key="10">
    <source>
        <dbReference type="Proteomes" id="UP000706122"/>
    </source>
</evidence>
<evidence type="ECO:0000256" key="7">
    <source>
        <dbReference type="ARBA" id="ARBA00023136"/>
    </source>
</evidence>
<feature type="transmembrane region" description="Helical" evidence="8">
    <location>
        <begin position="302"/>
        <end position="325"/>
    </location>
</feature>
<evidence type="ECO:0000256" key="8">
    <source>
        <dbReference type="SAM" id="Phobius"/>
    </source>
</evidence>
<evidence type="ECO:0000313" key="9">
    <source>
        <dbReference type="EMBL" id="MBM4715193.1"/>
    </source>
</evidence>
<dbReference type="GO" id="GO:0016763">
    <property type="term" value="F:pentosyltransferase activity"/>
    <property type="evidence" value="ECO:0007669"/>
    <property type="project" value="TreeGrafter"/>
</dbReference>
<gene>
    <name evidence="9" type="ORF">GS551_13415</name>
</gene>
<feature type="transmembrane region" description="Helical" evidence="8">
    <location>
        <begin position="203"/>
        <end position="221"/>
    </location>
</feature>
<keyword evidence="7 8" id="KW-0472">Membrane</keyword>
<feature type="transmembrane region" description="Helical" evidence="8">
    <location>
        <begin position="155"/>
        <end position="173"/>
    </location>
</feature>
<feature type="transmembrane region" description="Helical" evidence="8">
    <location>
        <begin position="21"/>
        <end position="42"/>
    </location>
</feature>
<organism evidence="9 10">
    <name type="scientific">Rhodococcus hoagii</name>
    <name type="common">Corynebacterium equii</name>
    <dbReference type="NCBI Taxonomy" id="43767"/>
    <lineage>
        <taxon>Bacteria</taxon>
        <taxon>Bacillati</taxon>
        <taxon>Actinomycetota</taxon>
        <taxon>Actinomycetes</taxon>
        <taxon>Mycobacteriales</taxon>
        <taxon>Nocardiaceae</taxon>
        <taxon>Prescottella</taxon>
    </lineage>
</organism>
<feature type="transmembrane region" description="Helical" evidence="8">
    <location>
        <begin position="332"/>
        <end position="349"/>
    </location>
</feature>
<dbReference type="EMBL" id="WUYC01000003">
    <property type="protein sequence ID" value="MBM4715193.1"/>
    <property type="molecule type" value="Genomic_DNA"/>
</dbReference>
<feature type="transmembrane region" description="Helical" evidence="8">
    <location>
        <begin position="392"/>
        <end position="414"/>
    </location>
</feature>
<name>A0AAE2W720_RHOHA</name>
<feature type="transmembrane region" description="Helical" evidence="8">
    <location>
        <begin position="242"/>
        <end position="264"/>
    </location>
</feature>
<keyword evidence="4" id="KW-0808">Transferase</keyword>
<dbReference type="PANTHER" id="PTHR33908">
    <property type="entry name" value="MANNOSYLTRANSFERASE YKCB-RELATED"/>
    <property type="match status" value="1"/>
</dbReference>
<proteinExistence type="predicted"/>
<feature type="transmembrane region" description="Helical" evidence="8">
    <location>
        <begin position="102"/>
        <end position="121"/>
    </location>
</feature>
<reference evidence="9" key="1">
    <citation type="submission" date="2019-11" db="EMBL/GenBank/DDBJ databases">
        <title>Spread of Macrolides and rifampicin resistant Rhodococcus equi in clinical isolates in the USA.</title>
        <authorList>
            <person name="Alvarez-Narvaez S."/>
            <person name="Huber L."/>
            <person name="Cohen N.D."/>
            <person name="Slovis N."/>
            <person name="Greiter M."/>
            <person name="Giguere S."/>
            <person name="Hart K."/>
        </authorList>
    </citation>
    <scope>NUCLEOTIDE SEQUENCE</scope>
    <source>
        <strain evidence="9">Lh_5</strain>
    </source>
</reference>
<protein>
    <submittedName>
        <fullName evidence="9">Uncharacterized protein</fullName>
    </submittedName>
</protein>
<feature type="transmembrane region" description="Helical" evidence="8">
    <location>
        <begin position="361"/>
        <end position="380"/>
    </location>
</feature>
<dbReference type="RefSeq" id="WP_141124801.1">
    <property type="nucleotide sequence ID" value="NZ_LWTW01000010.1"/>
</dbReference>
<dbReference type="PANTHER" id="PTHR33908:SF11">
    <property type="entry name" value="MEMBRANE PROTEIN"/>
    <property type="match status" value="1"/>
</dbReference>
<keyword evidence="5 8" id="KW-0812">Transmembrane</keyword>